<dbReference type="GO" id="GO:0005886">
    <property type="term" value="C:plasma membrane"/>
    <property type="evidence" value="ECO:0007669"/>
    <property type="project" value="UniProtKB-SubCell"/>
</dbReference>
<sequence>MIDPIALSLGPIKIHWYGVIMGLAFFLGTYLARYNAKRAGIDPDHVLNMVVLIIPAAIICARLYYVIFEWEQYKDNLFDVIAVWKGGLAIHGGLIGGFLAGAWYVRKHNLPFLKLGDVLIPSVILGQAIGRWGNFINQEAHGGPATEEFMSHFPAFIREQMYIGGQYYHPTFLYESLWNLVVFVILMVMLYRLKRFDGQVLFSYMILYSLGRFFIEGMRTDSLMLGHTLRVAQLVSLSLIAVGVVLLLVYARKSRQQSDHSQQSSE</sequence>
<comment type="catalytic activity">
    <reaction evidence="7">
        <text>L-cysteinyl-[prolipoprotein] + a 1,2-diacyl-sn-glycero-3-phospho-(1'-sn-glycerol) = an S-1,2-diacyl-sn-glyceryl-L-cysteinyl-[prolipoprotein] + sn-glycerol 1-phosphate + H(+)</text>
        <dbReference type="Rhea" id="RHEA:56712"/>
        <dbReference type="Rhea" id="RHEA-COMP:14679"/>
        <dbReference type="Rhea" id="RHEA-COMP:14680"/>
        <dbReference type="ChEBI" id="CHEBI:15378"/>
        <dbReference type="ChEBI" id="CHEBI:29950"/>
        <dbReference type="ChEBI" id="CHEBI:57685"/>
        <dbReference type="ChEBI" id="CHEBI:64716"/>
        <dbReference type="ChEBI" id="CHEBI:140658"/>
        <dbReference type="EC" id="2.5.1.145"/>
    </reaction>
</comment>
<evidence type="ECO:0000256" key="7">
    <source>
        <dbReference type="HAMAP-Rule" id="MF_01147"/>
    </source>
</evidence>
<dbReference type="PANTHER" id="PTHR30589:SF0">
    <property type="entry name" value="PHOSPHATIDYLGLYCEROL--PROLIPOPROTEIN DIACYLGLYCERYL TRANSFERASE"/>
    <property type="match status" value="1"/>
</dbReference>
<feature type="transmembrane region" description="Helical" evidence="7">
    <location>
        <begin position="200"/>
        <end position="219"/>
    </location>
</feature>
<dbReference type="GO" id="GO:0042158">
    <property type="term" value="P:lipoprotein biosynthetic process"/>
    <property type="evidence" value="ECO:0007669"/>
    <property type="project" value="UniProtKB-UniRule"/>
</dbReference>
<accession>A0A9X3TNU3</accession>
<dbReference type="GO" id="GO:0008961">
    <property type="term" value="F:phosphatidylglycerol-prolipoprotein diacylglyceryl transferase activity"/>
    <property type="evidence" value="ECO:0007669"/>
    <property type="project" value="UniProtKB-UniRule"/>
</dbReference>
<dbReference type="PROSITE" id="PS01311">
    <property type="entry name" value="LGT"/>
    <property type="match status" value="1"/>
</dbReference>
<keyword evidence="9" id="KW-1185">Reference proteome</keyword>
<proteinExistence type="inferred from homology"/>
<comment type="function">
    <text evidence="7">Catalyzes the transfer of the diacylglyceryl group from phosphatidylglycerol to the sulfhydryl group of the N-terminal cysteine of a prolipoprotein, the first step in the formation of mature lipoproteins.</text>
</comment>
<keyword evidence="6 7" id="KW-0472">Membrane</keyword>
<feature type="transmembrane region" description="Helical" evidence="7">
    <location>
        <begin position="88"/>
        <end position="105"/>
    </location>
</feature>
<evidence type="ECO:0000256" key="4">
    <source>
        <dbReference type="ARBA" id="ARBA00022692"/>
    </source>
</evidence>
<feature type="transmembrane region" description="Helical" evidence="7">
    <location>
        <begin position="46"/>
        <end position="68"/>
    </location>
</feature>
<comment type="caution">
    <text evidence="8">The sequence shown here is derived from an EMBL/GenBank/DDBJ whole genome shotgun (WGS) entry which is preliminary data.</text>
</comment>
<feature type="transmembrane region" description="Helical" evidence="7">
    <location>
        <begin position="176"/>
        <end position="193"/>
    </location>
</feature>
<comment type="subcellular location">
    <subcellularLocation>
        <location evidence="7">Cell membrane</location>
        <topology evidence="7">Multi-pass membrane protein</topology>
    </subcellularLocation>
</comment>
<dbReference type="AlphaFoldDB" id="A0A9X3TNU3"/>
<evidence type="ECO:0000313" key="8">
    <source>
        <dbReference type="EMBL" id="MDA5107803.1"/>
    </source>
</evidence>
<dbReference type="PANTHER" id="PTHR30589">
    <property type="entry name" value="PROLIPOPROTEIN DIACYLGLYCERYL TRANSFERASE"/>
    <property type="match status" value="1"/>
</dbReference>
<gene>
    <name evidence="7 8" type="primary">lgt</name>
    <name evidence="8" type="ORF">O3V59_05490</name>
</gene>
<comment type="similarity">
    <text evidence="1 7">Belongs to the Lgt family.</text>
</comment>
<evidence type="ECO:0000256" key="3">
    <source>
        <dbReference type="ARBA" id="ARBA00022679"/>
    </source>
</evidence>
<keyword evidence="4 7" id="KW-0812">Transmembrane</keyword>
<dbReference type="RefSeq" id="WP_029100140.1">
    <property type="nucleotide sequence ID" value="NZ_JAPYYP010000004.1"/>
</dbReference>
<dbReference type="NCBIfam" id="TIGR00544">
    <property type="entry name" value="lgt"/>
    <property type="match status" value="1"/>
</dbReference>
<dbReference type="InterPro" id="IPR001640">
    <property type="entry name" value="Lgt"/>
</dbReference>
<dbReference type="Proteomes" id="UP001151071">
    <property type="component" value="Unassembled WGS sequence"/>
</dbReference>
<feature type="transmembrane region" description="Helical" evidence="7">
    <location>
        <begin position="112"/>
        <end position="130"/>
    </location>
</feature>
<evidence type="ECO:0000313" key="9">
    <source>
        <dbReference type="Proteomes" id="UP001151071"/>
    </source>
</evidence>
<feature type="transmembrane region" description="Helical" evidence="7">
    <location>
        <begin position="231"/>
        <end position="251"/>
    </location>
</feature>
<protein>
    <recommendedName>
        <fullName evidence="7">Phosphatidylglycerol--prolipoprotein diacylglyceryl transferase</fullName>
        <ecNumber evidence="7">2.5.1.145</ecNumber>
    </recommendedName>
</protein>
<feature type="binding site" evidence="7">
    <location>
        <position position="131"/>
    </location>
    <ligand>
        <name>a 1,2-diacyl-sn-glycero-3-phospho-(1'-sn-glycerol)</name>
        <dbReference type="ChEBI" id="CHEBI:64716"/>
    </ligand>
</feature>
<keyword evidence="5 7" id="KW-1133">Transmembrane helix</keyword>
<keyword evidence="3 7" id="KW-0808">Transferase</keyword>
<feature type="transmembrane region" description="Helical" evidence="7">
    <location>
        <begin position="14"/>
        <end position="34"/>
    </location>
</feature>
<comment type="pathway">
    <text evidence="7">Protein modification; lipoprotein biosynthesis (diacylglyceryl transfer).</text>
</comment>
<evidence type="ECO:0000256" key="6">
    <source>
        <dbReference type="ARBA" id="ARBA00023136"/>
    </source>
</evidence>
<keyword evidence="2 7" id="KW-1003">Cell membrane</keyword>
<dbReference type="EMBL" id="JAPYYP010000004">
    <property type="protein sequence ID" value="MDA5107803.1"/>
    <property type="molecule type" value="Genomic_DNA"/>
</dbReference>
<dbReference type="EC" id="2.5.1.145" evidence="7"/>
<name>A0A9X3TNU3_9BACL</name>
<evidence type="ECO:0000256" key="5">
    <source>
        <dbReference type="ARBA" id="ARBA00022989"/>
    </source>
</evidence>
<reference evidence="8" key="1">
    <citation type="submission" date="2022-12" db="EMBL/GenBank/DDBJ databases">
        <title>Draft genome sequence of the thermophilic strain Brevibacillus thermoruber HT42, isolated from Los Humeros, Puebla, Mexico, with biotechnological potential.</title>
        <authorList>
            <person name="Lara Sanchez J."/>
            <person name="Solis Palacios R."/>
            <person name="Bustos Baena A.S."/>
            <person name="Ruz Baez A.E."/>
            <person name="Espinosa Luna G."/>
            <person name="Oliart Ros R.M."/>
        </authorList>
    </citation>
    <scope>NUCLEOTIDE SEQUENCE</scope>
    <source>
        <strain evidence="8">HT42</strain>
    </source>
</reference>
<dbReference type="Pfam" id="PF01790">
    <property type="entry name" value="LGT"/>
    <property type="match status" value="1"/>
</dbReference>
<organism evidence="8 9">
    <name type="scientific">Brevibacillus thermoruber</name>
    <dbReference type="NCBI Taxonomy" id="33942"/>
    <lineage>
        <taxon>Bacteria</taxon>
        <taxon>Bacillati</taxon>
        <taxon>Bacillota</taxon>
        <taxon>Bacilli</taxon>
        <taxon>Bacillales</taxon>
        <taxon>Paenibacillaceae</taxon>
        <taxon>Brevibacillus</taxon>
    </lineage>
</organism>
<evidence type="ECO:0000256" key="1">
    <source>
        <dbReference type="ARBA" id="ARBA00007150"/>
    </source>
</evidence>
<evidence type="ECO:0000256" key="2">
    <source>
        <dbReference type="ARBA" id="ARBA00022475"/>
    </source>
</evidence>
<dbReference type="HAMAP" id="MF_01147">
    <property type="entry name" value="Lgt"/>
    <property type="match status" value="1"/>
</dbReference>